<proteinExistence type="predicted"/>
<dbReference type="AlphaFoldDB" id="A0AAV4DG32"/>
<keyword evidence="2" id="KW-1185">Reference proteome</keyword>
<protein>
    <submittedName>
        <fullName evidence="1">Uncharacterized protein</fullName>
    </submittedName>
</protein>
<sequence length="103" mass="12130">MPSKYQNHCQEQIVIQIIFSHVQVTCKTKGGNLKKVKANLKFQMDLLKSYEKSRDEFAVAVHNKHETLDNISEIEALWSEMKKSRNEFIEKHVPKKDTKEQEK</sequence>
<evidence type="ECO:0000313" key="1">
    <source>
        <dbReference type="EMBL" id="GFO43131.1"/>
    </source>
</evidence>
<accession>A0AAV4DG32</accession>
<dbReference type="Proteomes" id="UP000735302">
    <property type="component" value="Unassembled WGS sequence"/>
</dbReference>
<dbReference type="EMBL" id="BLXT01007857">
    <property type="protein sequence ID" value="GFO43131.1"/>
    <property type="molecule type" value="Genomic_DNA"/>
</dbReference>
<comment type="caution">
    <text evidence="1">The sequence shown here is derived from an EMBL/GenBank/DDBJ whole genome shotgun (WGS) entry which is preliminary data.</text>
</comment>
<name>A0AAV4DG32_9GAST</name>
<gene>
    <name evidence="1" type="ORF">PoB_006963600</name>
</gene>
<reference evidence="1 2" key="1">
    <citation type="journal article" date="2021" name="Elife">
        <title>Chloroplast acquisition without the gene transfer in kleptoplastic sea slugs, Plakobranchus ocellatus.</title>
        <authorList>
            <person name="Maeda T."/>
            <person name="Takahashi S."/>
            <person name="Yoshida T."/>
            <person name="Shimamura S."/>
            <person name="Takaki Y."/>
            <person name="Nagai Y."/>
            <person name="Toyoda A."/>
            <person name="Suzuki Y."/>
            <person name="Arimoto A."/>
            <person name="Ishii H."/>
            <person name="Satoh N."/>
            <person name="Nishiyama T."/>
            <person name="Hasebe M."/>
            <person name="Maruyama T."/>
            <person name="Minagawa J."/>
            <person name="Obokata J."/>
            <person name="Shigenobu S."/>
        </authorList>
    </citation>
    <scope>NUCLEOTIDE SEQUENCE [LARGE SCALE GENOMIC DNA]</scope>
</reference>
<organism evidence="1 2">
    <name type="scientific">Plakobranchus ocellatus</name>
    <dbReference type="NCBI Taxonomy" id="259542"/>
    <lineage>
        <taxon>Eukaryota</taxon>
        <taxon>Metazoa</taxon>
        <taxon>Spiralia</taxon>
        <taxon>Lophotrochozoa</taxon>
        <taxon>Mollusca</taxon>
        <taxon>Gastropoda</taxon>
        <taxon>Heterobranchia</taxon>
        <taxon>Euthyneura</taxon>
        <taxon>Panpulmonata</taxon>
        <taxon>Sacoglossa</taxon>
        <taxon>Placobranchoidea</taxon>
        <taxon>Plakobranchidae</taxon>
        <taxon>Plakobranchus</taxon>
    </lineage>
</organism>
<evidence type="ECO:0000313" key="2">
    <source>
        <dbReference type="Proteomes" id="UP000735302"/>
    </source>
</evidence>